<keyword evidence="9" id="KW-0675">Receptor</keyword>
<evidence type="ECO:0000256" key="6">
    <source>
        <dbReference type="ARBA" id="ARBA00023237"/>
    </source>
</evidence>
<dbReference type="Gene3D" id="2.40.170.20">
    <property type="entry name" value="TonB-dependent receptor, beta-barrel domain"/>
    <property type="match status" value="1"/>
</dbReference>
<dbReference type="InterPro" id="IPR039426">
    <property type="entry name" value="TonB-dep_rcpt-like"/>
</dbReference>
<evidence type="ECO:0000256" key="3">
    <source>
        <dbReference type="ARBA" id="ARBA00022452"/>
    </source>
</evidence>
<dbReference type="InterPro" id="IPR036942">
    <property type="entry name" value="Beta-barrel_TonB_sf"/>
</dbReference>
<evidence type="ECO:0000256" key="7">
    <source>
        <dbReference type="PROSITE-ProRule" id="PRU01360"/>
    </source>
</evidence>
<keyword evidence="10" id="KW-1185">Reference proteome</keyword>
<comment type="subcellular location">
    <subcellularLocation>
        <location evidence="1 7">Cell outer membrane</location>
        <topology evidence="1 7">Multi-pass membrane protein</topology>
    </subcellularLocation>
</comment>
<dbReference type="Pfam" id="PF07715">
    <property type="entry name" value="Plug"/>
    <property type="match status" value="1"/>
</dbReference>
<evidence type="ECO:0000256" key="2">
    <source>
        <dbReference type="ARBA" id="ARBA00022448"/>
    </source>
</evidence>
<dbReference type="InterPro" id="IPR023996">
    <property type="entry name" value="TonB-dep_OMP_SusC/RagA"/>
</dbReference>
<dbReference type="EMBL" id="JAUKPO010000012">
    <property type="protein sequence ID" value="MDO1448553.1"/>
    <property type="molecule type" value="Genomic_DNA"/>
</dbReference>
<keyword evidence="3 7" id="KW-1134">Transmembrane beta strand</keyword>
<feature type="domain" description="TonB-dependent receptor plug" evidence="8">
    <location>
        <begin position="117"/>
        <end position="237"/>
    </location>
</feature>
<dbReference type="SUPFAM" id="SSF49464">
    <property type="entry name" value="Carboxypeptidase regulatory domain-like"/>
    <property type="match status" value="1"/>
</dbReference>
<reference evidence="9" key="1">
    <citation type="submission" date="2023-07" db="EMBL/GenBank/DDBJ databases">
        <title>The genome sequence of Rhodocytophaga aerolata KACC 12507.</title>
        <authorList>
            <person name="Zhang X."/>
        </authorList>
    </citation>
    <scope>NUCLEOTIDE SEQUENCE</scope>
    <source>
        <strain evidence="9">KACC 12507</strain>
    </source>
</reference>
<keyword evidence="6 7" id="KW-0998">Cell outer membrane</keyword>
<dbReference type="Gene3D" id="2.170.130.10">
    <property type="entry name" value="TonB-dependent receptor, plug domain"/>
    <property type="match status" value="1"/>
</dbReference>
<evidence type="ECO:0000256" key="1">
    <source>
        <dbReference type="ARBA" id="ARBA00004571"/>
    </source>
</evidence>
<dbReference type="InterPro" id="IPR037066">
    <property type="entry name" value="Plug_dom_sf"/>
</dbReference>
<evidence type="ECO:0000256" key="5">
    <source>
        <dbReference type="ARBA" id="ARBA00023136"/>
    </source>
</evidence>
<evidence type="ECO:0000259" key="8">
    <source>
        <dbReference type="Pfam" id="PF07715"/>
    </source>
</evidence>
<dbReference type="InterPro" id="IPR012910">
    <property type="entry name" value="Plug_dom"/>
</dbReference>
<proteinExistence type="inferred from homology"/>
<keyword evidence="2 7" id="KW-0813">Transport</keyword>
<gene>
    <name evidence="9" type="ORF">Q0590_19910</name>
</gene>
<keyword evidence="4 7" id="KW-0812">Transmembrane</keyword>
<dbReference type="PROSITE" id="PS52016">
    <property type="entry name" value="TONB_DEPENDENT_REC_3"/>
    <property type="match status" value="1"/>
</dbReference>
<dbReference type="Gene3D" id="2.60.40.1120">
    <property type="entry name" value="Carboxypeptidase-like, regulatory domain"/>
    <property type="match status" value="1"/>
</dbReference>
<keyword evidence="5 7" id="KW-0472">Membrane</keyword>
<dbReference type="NCBIfam" id="TIGR04056">
    <property type="entry name" value="OMP_RagA_SusC"/>
    <property type="match status" value="1"/>
</dbReference>
<dbReference type="Proteomes" id="UP001168528">
    <property type="component" value="Unassembled WGS sequence"/>
</dbReference>
<evidence type="ECO:0000256" key="4">
    <source>
        <dbReference type="ARBA" id="ARBA00022692"/>
    </source>
</evidence>
<dbReference type="InterPro" id="IPR008969">
    <property type="entry name" value="CarboxyPept-like_regulatory"/>
</dbReference>
<sequence length="1008" mass="110438">MKQVLLICFFLFLLLPLPHELLAQRAVSGKITSSEDNSDLPGVNVLVKGTANGTTTNANGIYSLDVPAQATLVFSYIGYVTQEIPVTNQTAINVVLRPDVTQLTEVVVTGYGTQERKDIIGSIATVSSEKFKDIPIAGIDQALQGQASGVQVTQSSGTPGGGITVRVRGATSVSASNRPLFIVDGVPVEDGALALRDFGGQNDNALSTINPNDVESINVYKDVATKAIYGSRAANGVVYITTKRGKNDSRTVINADVQHGIIDPVRKIELLNATELLELQQEAVRNAGGNPEQLGLISGVTDAVNTDWLDAVFRRGIYQQYQLNARGGNERTRFYASGNYRNEEGVQLNNRFERYTGTLNLDHKVSNKLSFGNNLLLARTKNMRVKGDNFLDGVYSGALKSLPFFHPYDEQGRLIGPSDPAYPSFPNFNPVGQAILPRFDTYTTKIVGGIFADYSFLPELKLTSKFSIDYNGVTEDQFEPSSTAIGGYLLGRGYGVYSTGTYSTLINTNVLTYTRTLKEKHSFNILLGSEILQRTERTSSVTGQEFPSDEYTFSYIASAGVVNQGSSFLLKNGLVSFFTKVNYDLADKYLFSITARQDGSSRFGRGRQFGFFPSAAAAWRISGEPFMQNFAFVNDLKLRASFGYTGNERIGDFEYLGTFSAATYSGSSGLAPSRLENAELQWERTREVDFGVDASLWNGRINITADAYDNLTDKLLFDQPIPSTTGFETVKGNIGKVANKGFELGVNSINFDGNFKWSTSLNFSRNLNKVIELVDTLPIFRGYTASQAGNTNVVLPGQPLGTFWGLEFLGVDPATGDAIYQDINGDGEITDQDATIIGNAQPDFLGGITNTVSWKGFDLSVFFQFSYGNDILNFTNTGLLNSGEDLNTNQVREALKRWRKPGDITSVPRYEYESTFNNYHSSRFIEDGSYVRLKNLTLGYRLPPNMISRLKLNNARVYVSGTNLWTLTPYTGSDPEVSTLDGSTTAQGIDFYTLPQVRTVIIGLNLGF</sequence>
<accession>A0ABT8RBG7</accession>
<protein>
    <submittedName>
        <fullName evidence="9">TonB-dependent receptor</fullName>
    </submittedName>
</protein>
<organism evidence="9 10">
    <name type="scientific">Rhodocytophaga aerolata</name>
    <dbReference type="NCBI Taxonomy" id="455078"/>
    <lineage>
        <taxon>Bacteria</taxon>
        <taxon>Pseudomonadati</taxon>
        <taxon>Bacteroidota</taxon>
        <taxon>Cytophagia</taxon>
        <taxon>Cytophagales</taxon>
        <taxon>Rhodocytophagaceae</taxon>
        <taxon>Rhodocytophaga</taxon>
    </lineage>
</organism>
<name>A0ABT8RBG7_9BACT</name>
<dbReference type="SUPFAM" id="SSF56935">
    <property type="entry name" value="Porins"/>
    <property type="match status" value="1"/>
</dbReference>
<evidence type="ECO:0000313" key="9">
    <source>
        <dbReference type="EMBL" id="MDO1448553.1"/>
    </source>
</evidence>
<evidence type="ECO:0000313" key="10">
    <source>
        <dbReference type="Proteomes" id="UP001168528"/>
    </source>
</evidence>
<comment type="caution">
    <text evidence="9">The sequence shown here is derived from an EMBL/GenBank/DDBJ whole genome shotgun (WGS) entry which is preliminary data.</text>
</comment>
<comment type="similarity">
    <text evidence="7">Belongs to the TonB-dependent receptor family.</text>
</comment>
<dbReference type="Pfam" id="PF13715">
    <property type="entry name" value="CarbopepD_reg_2"/>
    <property type="match status" value="1"/>
</dbReference>
<dbReference type="RefSeq" id="WP_302039354.1">
    <property type="nucleotide sequence ID" value="NZ_JAUKPO010000012.1"/>
</dbReference>